<name>A0AAD7X7Q7_9APHY</name>
<feature type="compositionally biased region" description="Basic and acidic residues" evidence="1">
    <location>
        <begin position="147"/>
        <end position="156"/>
    </location>
</feature>
<gene>
    <name evidence="2" type="ORF">ONZ51_g10051</name>
</gene>
<reference evidence="2" key="1">
    <citation type="submission" date="2022-11" db="EMBL/GenBank/DDBJ databases">
        <title>Genome Sequence of Cubamyces cubensis.</title>
        <authorList>
            <person name="Buettner E."/>
        </authorList>
    </citation>
    <scope>NUCLEOTIDE SEQUENCE</scope>
    <source>
        <strain evidence="2">MPL-01</strain>
    </source>
</reference>
<protein>
    <submittedName>
        <fullName evidence="2">Uncharacterized protein</fullName>
    </submittedName>
</protein>
<organism evidence="2 3">
    <name type="scientific">Trametes cubensis</name>
    <dbReference type="NCBI Taxonomy" id="1111947"/>
    <lineage>
        <taxon>Eukaryota</taxon>
        <taxon>Fungi</taxon>
        <taxon>Dikarya</taxon>
        <taxon>Basidiomycota</taxon>
        <taxon>Agaricomycotina</taxon>
        <taxon>Agaricomycetes</taxon>
        <taxon>Polyporales</taxon>
        <taxon>Polyporaceae</taxon>
        <taxon>Trametes</taxon>
    </lineage>
</organism>
<comment type="caution">
    <text evidence="2">The sequence shown here is derived from an EMBL/GenBank/DDBJ whole genome shotgun (WGS) entry which is preliminary data.</text>
</comment>
<dbReference type="AlphaFoldDB" id="A0AAD7X7Q7"/>
<feature type="region of interest" description="Disordered" evidence="1">
    <location>
        <begin position="75"/>
        <end position="104"/>
    </location>
</feature>
<keyword evidence="3" id="KW-1185">Reference proteome</keyword>
<feature type="compositionally biased region" description="Acidic residues" evidence="1">
    <location>
        <begin position="37"/>
        <end position="51"/>
    </location>
</feature>
<accession>A0AAD7X7Q7</accession>
<dbReference type="EMBL" id="JAPEVG010000374">
    <property type="protein sequence ID" value="KAJ8463749.1"/>
    <property type="molecule type" value="Genomic_DNA"/>
</dbReference>
<evidence type="ECO:0000313" key="2">
    <source>
        <dbReference type="EMBL" id="KAJ8463749.1"/>
    </source>
</evidence>
<proteinExistence type="predicted"/>
<evidence type="ECO:0000256" key="1">
    <source>
        <dbReference type="SAM" id="MobiDB-lite"/>
    </source>
</evidence>
<dbReference type="Proteomes" id="UP001215151">
    <property type="component" value="Unassembled WGS sequence"/>
</dbReference>
<feature type="region of interest" description="Disordered" evidence="1">
    <location>
        <begin position="20"/>
        <end position="53"/>
    </location>
</feature>
<feature type="region of interest" description="Disordered" evidence="1">
    <location>
        <begin position="142"/>
        <end position="165"/>
    </location>
</feature>
<sequence length="165" mass="18135">MQTGTYDVVVGAADCIGRARVAQTTDDSYGRAVQPDEPSDVPEDDAEEPEQEIPRCGVRLQETTLNVVGAAALANLELNGGGGRKEREDEGGESDEATREHCTLPRRLSKEDVWRKELSPLETVGSSFTANQRKYNFGRRCHTQRSLGHEADDMRSGTEIASWPD</sequence>
<evidence type="ECO:0000313" key="3">
    <source>
        <dbReference type="Proteomes" id="UP001215151"/>
    </source>
</evidence>